<sequence length="379" mass="41998">MGTFHRPAKLHLIAGARPNFMKIAPLWHALKDTSDITPVFVHTGQHTNSVMSSEVWHDLGLPAPDHHLMPLGAGPTTERPSFPNDAMRAAYKTLCQADRPDAVLVVGDVSSALTCATVAHELAMPLIHLEAGLRSFDPRMTEETNRIEIDHLADLLLTPSPDADQNLIREGIATDRIVRVGNIMMDSLERLRPAIDAARMCGTLGLEHDGYGLVTLHRPENVDDPKRLMAIMGELEKLAERQPIVFPVHPRTQNALRLIGGRPSHPQIALQLCEPMPYAGFISLVLTARFVVTDSGGLQEETSYLGVDCFTLRDTTERPVTVTHGTNKLVMLDNMISTIRQRDPHDLRRCDTPIDLWDGKTATRVVAALRDFISRMPRS</sequence>
<organism evidence="3 4">
    <name type="scientific">Thalassospira lohafexi</name>
    <dbReference type="NCBI Taxonomy" id="744227"/>
    <lineage>
        <taxon>Bacteria</taxon>
        <taxon>Pseudomonadati</taxon>
        <taxon>Pseudomonadota</taxon>
        <taxon>Alphaproteobacteria</taxon>
        <taxon>Rhodospirillales</taxon>
        <taxon>Thalassospiraceae</taxon>
        <taxon>Thalassospira</taxon>
    </lineage>
</organism>
<dbReference type="EMBL" id="NXGX01000001">
    <property type="protein sequence ID" value="PKR60504.1"/>
    <property type="molecule type" value="Genomic_DNA"/>
</dbReference>
<dbReference type="NCBIfam" id="TIGR00236">
    <property type="entry name" value="wecB"/>
    <property type="match status" value="1"/>
</dbReference>
<proteinExistence type="inferred from homology"/>
<dbReference type="GO" id="GO:0016853">
    <property type="term" value="F:isomerase activity"/>
    <property type="evidence" value="ECO:0007669"/>
    <property type="project" value="UniProtKB-KW"/>
</dbReference>
<dbReference type="SUPFAM" id="SSF53756">
    <property type="entry name" value="UDP-Glycosyltransferase/glycogen phosphorylase"/>
    <property type="match status" value="1"/>
</dbReference>
<dbReference type="PANTHER" id="PTHR43174">
    <property type="entry name" value="UDP-N-ACETYLGLUCOSAMINE 2-EPIMERASE"/>
    <property type="match status" value="1"/>
</dbReference>
<dbReference type="AlphaFoldDB" id="A0A2N3LCH6"/>
<protein>
    <submittedName>
        <fullName evidence="3">UDP-N-acetylglucosamine 2-epimerase (Non-hydrolyzing)</fullName>
    </submittedName>
</protein>
<dbReference type="Proteomes" id="UP000233332">
    <property type="component" value="Unassembled WGS sequence"/>
</dbReference>
<dbReference type="CDD" id="cd03786">
    <property type="entry name" value="GTB_UDP-GlcNAc_2-Epimerase"/>
    <property type="match status" value="1"/>
</dbReference>
<dbReference type="PANTHER" id="PTHR43174:SF1">
    <property type="entry name" value="UDP-N-ACETYLGLUCOSAMINE 2-EPIMERASE"/>
    <property type="match status" value="1"/>
</dbReference>
<dbReference type="Pfam" id="PF02350">
    <property type="entry name" value="Epimerase_2"/>
    <property type="match status" value="1"/>
</dbReference>
<evidence type="ECO:0000259" key="2">
    <source>
        <dbReference type="Pfam" id="PF02350"/>
    </source>
</evidence>
<accession>A0A2N3LCH6</accession>
<name>A0A2N3LCH6_9PROT</name>
<comment type="caution">
    <text evidence="3">The sequence shown here is derived from an EMBL/GenBank/DDBJ whole genome shotgun (WGS) entry which is preliminary data.</text>
</comment>
<dbReference type="InterPro" id="IPR003331">
    <property type="entry name" value="UDP_GlcNAc_Epimerase_2_dom"/>
</dbReference>
<gene>
    <name evidence="3" type="ORF">COO92_02415</name>
</gene>
<dbReference type="InterPro" id="IPR029767">
    <property type="entry name" value="WecB-like"/>
</dbReference>
<comment type="similarity">
    <text evidence="1">Belongs to the UDP-N-acetylglucosamine 2-epimerase family.</text>
</comment>
<evidence type="ECO:0000256" key="1">
    <source>
        <dbReference type="RuleBase" id="RU003513"/>
    </source>
</evidence>
<feature type="domain" description="UDP-N-acetylglucosamine 2-epimerase" evidence="2">
    <location>
        <begin position="29"/>
        <end position="369"/>
    </location>
</feature>
<evidence type="ECO:0000313" key="3">
    <source>
        <dbReference type="EMBL" id="PKR60504.1"/>
    </source>
</evidence>
<keyword evidence="4" id="KW-1185">Reference proteome</keyword>
<dbReference type="Gene3D" id="3.40.50.2000">
    <property type="entry name" value="Glycogen Phosphorylase B"/>
    <property type="match status" value="2"/>
</dbReference>
<reference evidence="3 4" key="1">
    <citation type="submission" date="2017-09" db="EMBL/GenBank/DDBJ databases">
        <title>Biodiversity and function of Thalassospira species in the particle-attached aromatic-hydrocarbon-degrading consortia from the surface seawater of the China South Sea.</title>
        <authorList>
            <person name="Dong C."/>
            <person name="Lai Q."/>
            <person name="Shao Z."/>
        </authorList>
    </citation>
    <scope>NUCLEOTIDE SEQUENCE [LARGE SCALE GENOMIC DNA]</scope>
    <source>
        <strain evidence="3 4">139Z-12</strain>
    </source>
</reference>
<evidence type="ECO:0000313" key="4">
    <source>
        <dbReference type="Proteomes" id="UP000233332"/>
    </source>
</evidence>
<keyword evidence="1" id="KW-0413">Isomerase</keyword>